<gene>
    <name evidence="2" type="ORF">HMPREF9440_01308</name>
</gene>
<keyword evidence="1" id="KW-0812">Transmembrane</keyword>
<feature type="transmembrane region" description="Helical" evidence="1">
    <location>
        <begin position="100"/>
        <end position="120"/>
    </location>
</feature>
<dbReference type="RefSeq" id="WP_008542207.1">
    <property type="nucleotide sequence ID" value="NZ_JH604959.1"/>
</dbReference>
<evidence type="ECO:0000256" key="1">
    <source>
        <dbReference type="SAM" id="Phobius"/>
    </source>
</evidence>
<evidence type="ECO:0000313" key="3">
    <source>
        <dbReference type="Proteomes" id="UP000004956"/>
    </source>
</evidence>
<accession>H3KEZ3</accession>
<protein>
    <recommendedName>
        <fullName evidence="4">DUF805 domain-containing protein</fullName>
    </recommendedName>
</protein>
<dbReference type="PATRIC" id="fig|762967.3.peg.1028"/>
<organism evidence="2 3">
    <name type="scientific">Sutterella parvirubra YIT 11816</name>
    <dbReference type="NCBI Taxonomy" id="762967"/>
    <lineage>
        <taxon>Bacteria</taxon>
        <taxon>Pseudomonadati</taxon>
        <taxon>Pseudomonadota</taxon>
        <taxon>Betaproteobacteria</taxon>
        <taxon>Burkholderiales</taxon>
        <taxon>Sutterellaceae</taxon>
        <taxon>Sutterella</taxon>
    </lineage>
</organism>
<evidence type="ECO:0000313" key="2">
    <source>
        <dbReference type="EMBL" id="EHY31312.1"/>
    </source>
</evidence>
<dbReference type="GO" id="GO:0016020">
    <property type="term" value="C:membrane"/>
    <property type="evidence" value="ECO:0007669"/>
    <property type="project" value="InterPro"/>
</dbReference>
<reference evidence="2 3" key="1">
    <citation type="submission" date="2011-11" db="EMBL/GenBank/DDBJ databases">
        <authorList>
            <person name="Weinstock G."/>
            <person name="Sodergren E."/>
            <person name="Clifton S."/>
            <person name="Fulton L."/>
            <person name="Fulton B."/>
            <person name="Courtney L."/>
            <person name="Fronick C."/>
            <person name="Harrison M."/>
            <person name="Strong C."/>
            <person name="Farmer C."/>
            <person name="Delahaunty K."/>
            <person name="Markovic C."/>
            <person name="Hall O."/>
            <person name="Minx P."/>
            <person name="Tomlinson C."/>
            <person name="Mitreva M."/>
            <person name="Hou S."/>
            <person name="Chen J."/>
            <person name="Wollam A."/>
            <person name="Pepin K.H."/>
            <person name="Johnson M."/>
            <person name="Bhonagiri V."/>
            <person name="Zhang X."/>
            <person name="Suruliraj S."/>
            <person name="Warren W."/>
            <person name="Chinwalla A."/>
            <person name="Mardis E.R."/>
            <person name="Wilson R.K."/>
        </authorList>
    </citation>
    <scope>NUCLEOTIDE SEQUENCE [LARGE SCALE GENOMIC DNA]</scope>
    <source>
        <strain evidence="2 3">YIT 11816</strain>
    </source>
</reference>
<dbReference type="Proteomes" id="UP000004956">
    <property type="component" value="Unassembled WGS sequence"/>
</dbReference>
<comment type="caution">
    <text evidence="2">The sequence shown here is derived from an EMBL/GenBank/DDBJ whole genome shotgun (WGS) entry which is preliminary data.</text>
</comment>
<keyword evidence="1" id="KW-1133">Transmembrane helix</keyword>
<dbReference type="Pfam" id="PF05656">
    <property type="entry name" value="DUF805"/>
    <property type="match status" value="1"/>
</dbReference>
<proteinExistence type="predicted"/>
<dbReference type="AlphaFoldDB" id="H3KEZ3"/>
<dbReference type="OrthoDB" id="9812349at2"/>
<keyword evidence="3" id="KW-1185">Reference proteome</keyword>
<dbReference type="EMBL" id="AFBQ01000181">
    <property type="protein sequence ID" value="EHY31312.1"/>
    <property type="molecule type" value="Genomic_DNA"/>
</dbReference>
<evidence type="ECO:0008006" key="4">
    <source>
        <dbReference type="Google" id="ProtNLM"/>
    </source>
</evidence>
<feature type="transmembrane region" description="Helical" evidence="1">
    <location>
        <begin position="37"/>
        <end position="55"/>
    </location>
</feature>
<dbReference type="InterPro" id="IPR008523">
    <property type="entry name" value="DUF805"/>
</dbReference>
<dbReference type="STRING" id="762967.HMPREF9440_01308"/>
<dbReference type="HOGENOM" id="CLU_125004_0_0_4"/>
<name>H3KEZ3_9BURK</name>
<feature type="transmembrane region" description="Helical" evidence="1">
    <location>
        <begin position="67"/>
        <end position="88"/>
    </location>
</feature>
<keyword evidence="1" id="KW-0472">Membrane</keyword>
<sequence>MRRMTGGVRFFAMVGEGFLTVYDPQRRSSRTRFAREALLWALLGAAGWFALDPIADAEWISDEMLVGIAHGVSWLVFAWSTALFPMLARRFHDAGMSGAWSGLALIPCVTPILILGLLMLPARPAGRAWPPAEAPFFA</sequence>